<evidence type="ECO:0000313" key="1">
    <source>
        <dbReference type="EMBL" id="CAI9692817.1"/>
    </source>
</evidence>
<protein>
    <submittedName>
        <fullName evidence="1">Uncharacterized protein</fullName>
    </submittedName>
</protein>
<dbReference type="Proteomes" id="UP001162501">
    <property type="component" value="Chromosome 11"/>
</dbReference>
<name>A0ACB0DX46_RANTA</name>
<proteinExistence type="predicted"/>
<reference evidence="1" key="1">
    <citation type="submission" date="2023-05" db="EMBL/GenBank/DDBJ databases">
        <authorList>
            <consortium name="ELIXIR-Norway"/>
        </authorList>
    </citation>
    <scope>NUCLEOTIDE SEQUENCE</scope>
</reference>
<dbReference type="EMBL" id="OX596095">
    <property type="protein sequence ID" value="CAI9692817.1"/>
    <property type="molecule type" value="Genomic_DNA"/>
</dbReference>
<gene>
    <name evidence="1" type="ORF">MRATA1EN3_LOCUS4030</name>
</gene>
<sequence length="178" mass="18825">MTSSHLISGASCNHDIIPPDIGCLSTVICILVLKKPLRGQENEQRLRAGFWPQEWGPDSCGDRAAAAAASWQGEGTRDKLCLVHRRRKAGPGYTHIFINKTLSFVYCLRLWPLDPVFTTDGPGLPVVVTVLPRARCSAAAAVSPSATGLALQGSQVGLTYGHPSSSLPGHDPSSPSAG</sequence>
<evidence type="ECO:0000313" key="2">
    <source>
        <dbReference type="Proteomes" id="UP001162501"/>
    </source>
</evidence>
<accession>A0ACB0DX46</accession>
<organism evidence="1 2">
    <name type="scientific">Rangifer tarandus platyrhynchus</name>
    <name type="common">Svalbard reindeer</name>
    <dbReference type="NCBI Taxonomy" id="3082113"/>
    <lineage>
        <taxon>Eukaryota</taxon>
        <taxon>Metazoa</taxon>
        <taxon>Chordata</taxon>
        <taxon>Craniata</taxon>
        <taxon>Vertebrata</taxon>
        <taxon>Euteleostomi</taxon>
        <taxon>Mammalia</taxon>
        <taxon>Eutheria</taxon>
        <taxon>Laurasiatheria</taxon>
        <taxon>Artiodactyla</taxon>
        <taxon>Ruminantia</taxon>
        <taxon>Pecora</taxon>
        <taxon>Cervidae</taxon>
        <taxon>Odocoileinae</taxon>
        <taxon>Rangifer</taxon>
    </lineage>
</organism>